<dbReference type="InterPro" id="IPR004199">
    <property type="entry name" value="B-gal_small/dom_5"/>
</dbReference>
<dbReference type="Gene3D" id="2.70.98.10">
    <property type="match status" value="2"/>
</dbReference>
<dbReference type="EC" id="3.2.1.23" evidence="3"/>
<evidence type="ECO:0000259" key="8">
    <source>
        <dbReference type="SMART" id="SM01038"/>
    </source>
</evidence>
<gene>
    <name evidence="9" type="ORF">HYH03_011612</name>
</gene>
<evidence type="ECO:0000256" key="7">
    <source>
        <dbReference type="SAM" id="MobiDB-lite"/>
    </source>
</evidence>
<keyword evidence="10" id="KW-1185">Reference proteome</keyword>
<dbReference type="InterPro" id="IPR006103">
    <property type="entry name" value="Glyco_hydro_2_cat"/>
</dbReference>
<dbReference type="InterPro" id="IPR036156">
    <property type="entry name" value="Beta-gal/glucu_dom_sf"/>
</dbReference>
<dbReference type="PROSITE" id="PS00608">
    <property type="entry name" value="GLYCOSYL_HYDROL_F2_2"/>
    <property type="match status" value="1"/>
</dbReference>
<comment type="similarity">
    <text evidence="2">Belongs to the glycosyl hydrolase 2 family.</text>
</comment>
<dbReference type="InterPro" id="IPR006104">
    <property type="entry name" value="Glyco_hydro_2_N"/>
</dbReference>
<dbReference type="EMBL" id="JAEHOE010000067">
    <property type="protein sequence ID" value="KAG2489983.1"/>
    <property type="molecule type" value="Genomic_DNA"/>
</dbReference>
<dbReference type="GO" id="GO:0005990">
    <property type="term" value="P:lactose catabolic process"/>
    <property type="evidence" value="ECO:0007669"/>
    <property type="project" value="TreeGrafter"/>
</dbReference>
<dbReference type="InterPro" id="IPR011013">
    <property type="entry name" value="Gal_mutarotase_sf_dom"/>
</dbReference>
<protein>
    <recommendedName>
        <fullName evidence="3">beta-galactosidase</fullName>
        <ecNumber evidence="3">3.2.1.23</ecNumber>
    </recommendedName>
    <alternativeName>
        <fullName evidence="6">Lactase</fullName>
    </alternativeName>
</protein>
<sequence length="1352" mass="142802">MRGARAGHAVPDWENPALLGINKRQAHAPLRSFRDLGAAAVAFRPNIAGTACSGLRLTDAAAQQQTATAASLASTGAARVSNAGVRKLSGCQWSFKLFPGPSAVPEDFPQPAFATEEWCQIPVPMSIELAGHGTPIYTNFVYPIPLDPPFVPDANPTACYRHAFTLSDQDVKPGERVFLQFEGVDCVFYAWLNGALLGFAKDSRATVEFEATPHLAPPGQLNTLAVQVLRWSDATYLEDQDMWRLSGIHRDVQILIKPAVHITDFTVRTPLTFEYGGDGLGGVPGVLRAARLEVDVLLAGPSVEELGACSVVFHVLDEQGKPAHPGPPPEVAVTPGRWYGNDTAGQPSRAAAGVGGTARLAVDAGAVLGAGAGGGAGGGGGALPLLWSAEEPHLYTLVLELRREGHGAVEFESCQLGFRQTEVRQARLLHNGRPVMLRGVNRHEWDERTGKALSEAHMVRDILLMKQHSFNAVRCSHYPNAGRWYELCAYYGLYVIDEANLETHGFDPFFIDNQANPANHPAWASAMLDRAINMYGRDKNHPAVIMWSLGNEAGYGPAHSAMAAYLRARDPSRIIHYEGGGSRTPATDIVPPMYARPQQIQALTALVDRGEESRPVMLCEYSHSMGNSTGNLDQYWEAFEAHPSVAGGFIWDWADQCPLKRAPKPGGAEGETIEFWAYGGDFGDTPNDGQFCCNGLVFPDRSPHPALHEAKAVMAPLHFHWGPPGPADAKLGLLVRSKYDMCRTSALGLVVQWRLLLNGKPVPYDAWDTAAAAPQPAAVTDKPSPADGAVALLTDGGWYDMPGGALVIAPRSTAPLELPVTAAALVTVLATAAAEAAAEAPASAVVAGAGGADLRFEAHVEARVVLRTATTWAKAGHVVAHQQLAVPEQVDMDAVSRLAGTSLRVRLAALTMLAAVPLSVEQDPATHSVTITGGAGLHVRVGGGSGCMEAYEAYGSPLLAAPLEPCFFRACTDNDRGGSGGSSYAGRWVAAGLDRLETAGPVEVEVQGLGPDGSARVRARWTLRPGAPRAEGPGAGAQEGVGIGEMGGAHWFAMDPEPATPAPTPATVPATPAATPLAPREDAPEPRFGGAAAGGAGVTEPAGPGAAAGGATAESTATAAPDGPEGEIRIQADYEIQQCGKIRITWHMDTCDALPAKLPPGLTPSLPRVGVRGAAPGRLGSVAWLGRGPQECYADRKAGARVGTYGASVRQMRTPYVFPQESGGRADVRWVALLESTAAEPPPPPAGRSAEPPGTGVAVLASSTAAWLHVSVSPYSMEAVHAARHDYEIEPDPHGRTFFHVDHLHMGVGGDDSWSPTVHPEFLVPPVRYEWGMVLAPCYSYDEAEWAYAVQP</sequence>
<feature type="compositionally biased region" description="Low complexity" evidence="7">
    <location>
        <begin position="1098"/>
        <end position="1121"/>
    </location>
</feature>
<dbReference type="SUPFAM" id="SSF49785">
    <property type="entry name" value="Galactose-binding domain-like"/>
    <property type="match status" value="1"/>
</dbReference>
<feature type="region of interest" description="Disordered" evidence="7">
    <location>
        <begin position="1056"/>
        <end position="1125"/>
    </location>
</feature>
<keyword evidence="4" id="KW-0378">Hydrolase</keyword>
<dbReference type="InterPro" id="IPR017853">
    <property type="entry name" value="GH"/>
</dbReference>
<dbReference type="Pfam" id="PF00703">
    <property type="entry name" value="Glyco_hydro_2"/>
    <property type="match status" value="1"/>
</dbReference>
<proteinExistence type="inferred from homology"/>
<dbReference type="InterPro" id="IPR006101">
    <property type="entry name" value="Glyco_hydro_2"/>
</dbReference>
<comment type="catalytic activity">
    <reaction evidence="1">
        <text>Hydrolysis of terminal non-reducing beta-D-galactose residues in beta-D-galactosides.</text>
        <dbReference type="EC" id="3.2.1.23"/>
    </reaction>
</comment>
<dbReference type="PANTHER" id="PTHR46323:SF2">
    <property type="entry name" value="BETA-GALACTOSIDASE"/>
    <property type="match status" value="1"/>
</dbReference>
<dbReference type="Gene3D" id="2.60.120.260">
    <property type="entry name" value="Galactose-binding domain-like"/>
    <property type="match status" value="1"/>
</dbReference>
<dbReference type="InterPro" id="IPR013783">
    <property type="entry name" value="Ig-like_fold"/>
</dbReference>
<dbReference type="GO" id="GO:0009341">
    <property type="term" value="C:beta-galactosidase complex"/>
    <property type="evidence" value="ECO:0007669"/>
    <property type="project" value="InterPro"/>
</dbReference>
<dbReference type="InterPro" id="IPR023232">
    <property type="entry name" value="Glyco_hydro_2_AS"/>
</dbReference>
<dbReference type="Pfam" id="PF16353">
    <property type="entry name" value="LacZ_4"/>
    <property type="match status" value="1"/>
</dbReference>
<dbReference type="OrthoDB" id="408320at2759"/>
<reference evidence="9" key="1">
    <citation type="journal article" date="2020" name="bioRxiv">
        <title>Comparative genomics of Chlamydomonas.</title>
        <authorList>
            <person name="Craig R.J."/>
            <person name="Hasan A.R."/>
            <person name="Ness R.W."/>
            <person name="Keightley P.D."/>
        </authorList>
    </citation>
    <scope>NUCLEOTIDE SEQUENCE</scope>
    <source>
        <strain evidence="9">CCAP 11/70</strain>
    </source>
</reference>
<feature type="compositionally biased region" description="Low complexity" evidence="7">
    <location>
        <begin position="1067"/>
        <end position="1078"/>
    </location>
</feature>
<dbReference type="Gene3D" id="3.20.20.80">
    <property type="entry name" value="Glycosidases"/>
    <property type="match status" value="1"/>
</dbReference>
<comment type="caution">
    <text evidence="9">The sequence shown here is derived from an EMBL/GenBank/DDBJ whole genome shotgun (WGS) entry which is preliminary data.</text>
</comment>
<dbReference type="Pfam" id="PF02836">
    <property type="entry name" value="Glyco_hydro_2_C"/>
    <property type="match status" value="1"/>
</dbReference>
<dbReference type="PANTHER" id="PTHR46323">
    <property type="entry name" value="BETA-GALACTOSIDASE"/>
    <property type="match status" value="1"/>
</dbReference>
<evidence type="ECO:0000313" key="9">
    <source>
        <dbReference type="EMBL" id="KAG2489983.1"/>
    </source>
</evidence>
<dbReference type="InterPro" id="IPR050347">
    <property type="entry name" value="Bact_Beta-galactosidase"/>
</dbReference>
<organism evidence="9 10">
    <name type="scientific">Edaphochlamys debaryana</name>
    <dbReference type="NCBI Taxonomy" id="47281"/>
    <lineage>
        <taxon>Eukaryota</taxon>
        <taxon>Viridiplantae</taxon>
        <taxon>Chlorophyta</taxon>
        <taxon>core chlorophytes</taxon>
        <taxon>Chlorophyceae</taxon>
        <taxon>CS clade</taxon>
        <taxon>Chlamydomonadales</taxon>
        <taxon>Chlamydomonadales incertae sedis</taxon>
        <taxon>Edaphochlamys</taxon>
    </lineage>
</organism>
<dbReference type="SUPFAM" id="SSF49303">
    <property type="entry name" value="beta-Galactosidase/glucuronidase domain"/>
    <property type="match status" value="2"/>
</dbReference>
<dbReference type="FunFam" id="3.20.20.80:FF:000018">
    <property type="entry name" value="Beta-galactosidase"/>
    <property type="match status" value="1"/>
</dbReference>
<dbReference type="InterPro" id="IPR032312">
    <property type="entry name" value="LacZ_4"/>
</dbReference>
<dbReference type="Gene3D" id="2.60.40.10">
    <property type="entry name" value="Immunoglobulins"/>
    <property type="match status" value="2"/>
</dbReference>
<dbReference type="Proteomes" id="UP000612055">
    <property type="component" value="Unassembled WGS sequence"/>
</dbReference>
<dbReference type="PRINTS" id="PR00132">
    <property type="entry name" value="GLHYDRLASE2"/>
</dbReference>
<dbReference type="Pfam" id="PF02837">
    <property type="entry name" value="Glyco_hydro_2_N"/>
    <property type="match status" value="1"/>
</dbReference>
<evidence type="ECO:0000256" key="5">
    <source>
        <dbReference type="ARBA" id="ARBA00023295"/>
    </source>
</evidence>
<dbReference type="GO" id="GO:0030246">
    <property type="term" value="F:carbohydrate binding"/>
    <property type="evidence" value="ECO:0007669"/>
    <property type="project" value="InterPro"/>
</dbReference>
<dbReference type="Pfam" id="PF02929">
    <property type="entry name" value="Bgal_small_N"/>
    <property type="match status" value="1"/>
</dbReference>
<dbReference type="GO" id="GO:0004565">
    <property type="term" value="F:beta-galactosidase activity"/>
    <property type="evidence" value="ECO:0007669"/>
    <property type="project" value="UniProtKB-EC"/>
</dbReference>
<evidence type="ECO:0000256" key="1">
    <source>
        <dbReference type="ARBA" id="ARBA00001412"/>
    </source>
</evidence>
<accession>A0A835XVT8</accession>
<evidence type="ECO:0000313" key="10">
    <source>
        <dbReference type="Proteomes" id="UP000612055"/>
    </source>
</evidence>
<dbReference type="SUPFAM" id="SSF51445">
    <property type="entry name" value="(Trans)glycosidases"/>
    <property type="match status" value="1"/>
</dbReference>
<dbReference type="SMART" id="SM01038">
    <property type="entry name" value="Bgal_small_N"/>
    <property type="match status" value="1"/>
</dbReference>
<evidence type="ECO:0000256" key="4">
    <source>
        <dbReference type="ARBA" id="ARBA00022801"/>
    </source>
</evidence>
<dbReference type="InterPro" id="IPR014718">
    <property type="entry name" value="GH-type_carb-bd"/>
</dbReference>
<evidence type="ECO:0000256" key="6">
    <source>
        <dbReference type="ARBA" id="ARBA00032230"/>
    </source>
</evidence>
<dbReference type="InterPro" id="IPR006102">
    <property type="entry name" value="Ig-like_GH2"/>
</dbReference>
<evidence type="ECO:0000256" key="3">
    <source>
        <dbReference type="ARBA" id="ARBA00012756"/>
    </source>
</evidence>
<dbReference type="InterPro" id="IPR008979">
    <property type="entry name" value="Galactose-bd-like_sf"/>
</dbReference>
<name>A0A835XVT8_9CHLO</name>
<keyword evidence="5" id="KW-0326">Glycosidase</keyword>
<dbReference type="SUPFAM" id="SSF74650">
    <property type="entry name" value="Galactose mutarotase-like"/>
    <property type="match status" value="2"/>
</dbReference>
<evidence type="ECO:0000256" key="2">
    <source>
        <dbReference type="ARBA" id="ARBA00007401"/>
    </source>
</evidence>
<feature type="domain" description="Beta galactosidase small chain/" evidence="8">
    <location>
        <begin position="930"/>
        <end position="1336"/>
    </location>
</feature>